<dbReference type="InterPro" id="IPR015914">
    <property type="entry name" value="PAPs_N"/>
</dbReference>
<feature type="domain" description="Calcineurin-like phosphoesterase" evidence="3">
    <location>
        <begin position="233"/>
        <end position="429"/>
    </location>
</feature>
<dbReference type="CDD" id="cd00063">
    <property type="entry name" value="FN3"/>
    <property type="match status" value="1"/>
</dbReference>
<dbReference type="InterPro" id="IPR006311">
    <property type="entry name" value="TAT_signal"/>
</dbReference>
<reference evidence="5" key="1">
    <citation type="submission" date="2016-08" db="EMBL/GenBank/DDBJ databases">
        <title>Sequencing, Assembly and Comparative Genomics of S. aureofaciens ATCC 10762.</title>
        <authorList>
            <person name="Gradnigo J.S."/>
            <person name="Johnson N."/>
            <person name="Somerville G.A."/>
        </authorList>
    </citation>
    <scope>NUCLEOTIDE SEQUENCE [LARGE SCALE GENOMIC DNA]</scope>
    <source>
        <strain evidence="5">ATCC 10762</strain>
    </source>
</reference>
<dbReference type="Gene3D" id="3.60.21.10">
    <property type="match status" value="1"/>
</dbReference>
<comment type="caution">
    <text evidence="5">The sequence shown here is derived from an EMBL/GenBank/DDBJ whole genome shotgun (WGS) entry which is preliminary data.</text>
</comment>
<dbReference type="Pfam" id="PF00149">
    <property type="entry name" value="Metallophos"/>
    <property type="match status" value="1"/>
</dbReference>
<dbReference type="SUPFAM" id="SSF49363">
    <property type="entry name" value="Purple acid phosphatase, N-terminal domain"/>
    <property type="match status" value="1"/>
</dbReference>
<feature type="region of interest" description="Disordered" evidence="2">
    <location>
        <begin position="433"/>
        <end position="458"/>
    </location>
</feature>
<keyword evidence="6" id="KW-1185">Reference proteome</keyword>
<gene>
    <name evidence="5" type="ORF">HS99_0003720</name>
</gene>
<dbReference type="InterPro" id="IPR008963">
    <property type="entry name" value="Purple_acid_Pase-like_N"/>
</dbReference>
<dbReference type="InterPro" id="IPR003961">
    <property type="entry name" value="FN3_dom"/>
</dbReference>
<dbReference type="InterPro" id="IPR004843">
    <property type="entry name" value="Calcineurin-like_PHP"/>
</dbReference>
<protein>
    <recommendedName>
        <fullName evidence="7">Metallophosphoesterase</fullName>
    </recommendedName>
</protein>
<evidence type="ECO:0000256" key="2">
    <source>
        <dbReference type="SAM" id="MobiDB-lite"/>
    </source>
</evidence>
<evidence type="ECO:0000313" key="6">
    <source>
        <dbReference type="Proteomes" id="UP000037395"/>
    </source>
</evidence>
<dbReference type="SUPFAM" id="SSF56300">
    <property type="entry name" value="Metallo-dependent phosphatases"/>
    <property type="match status" value="1"/>
</dbReference>
<proteinExistence type="predicted"/>
<name>A0A1E7NGR9_KITAU</name>
<dbReference type="PANTHER" id="PTHR22953:SF153">
    <property type="entry name" value="PURPLE ACID PHOSPHATASE"/>
    <property type="match status" value="1"/>
</dbReference>
<evidence type="ECO:0008006" key="7">
    <source>
        <dbReference type="Google" id="ProtNLM"/>
    </source>
</evidence>
<dbReference type="Pfam" id="PF16656">
    <property type="entry name" value="Pur_ac_phosph_N"/>
    <property type="match status" value="1"/>
</dbReference>
<dbReference type="PROSITE" id="PS51318">
    <property type="entry name" value="TAT"/>
    <property type="match status" value="1"/>
</dbReference>
<accession>A0A1E7NGR9</accession>
<dbReference type="Proteomes" id="UP000037395">
    <property type="component" value="Unassembled WGS sequence"/>
</dbReference>
<dbReference type="PANTHER" id="PTHR22953">
    <property type="entry name" value="ACID PHOSPHATASE RELATED"/>
    <property type="match status" value="1"/>
</dbReference>
<dbReference type="AlphaFoldDB" id="A0A1E7NGR9"/>
<sequence>MPLQCCGSRPLSTRTGPLGRRSVMTIARRSILKGTSAAGAALAVGGATAQPASASDGPADGSPGGNADGPASPLLQARPHRIGTPSVSGLHLQFGTDPATEMTVSWITPQSVRRPQVRLGSPDGGLGKVVQAETRTYRDALGKDEVYVHHARLGGLRPGTTYLYTAGHDGASPETGSFTTAPRGRTPFTFTSFGDQATPNLRRHLVFPDGMPSPLGKYPVYTSNQIGSPYAADIVAAVERVGPLFNLVNGDLCYASYSGRHGGSRTATWADWFINNSRSARLRPWMPCAGNHENESGNGPIGADGYQTYFTLPDSTADRDQETRGMWYAFTVGSVRFISLANDDVAIQNSGETYLRGYSGGAQRRWLERELRTARSSRAIDWIVVCMHHPMISSSKHGSGSDLGVREAWGPLFDAYGVDLVVSGHEHYYERSHPVRGTLPNDTRTPVPTGTDPAVADTGRGTVHMVIGAGGNAATTQDDLFERPQGRVVIGLEDKPAPGAPYRESIWLTEDAPWAAYQDRTNTHGFAAFEVDPGDRRGGTTTMRVTYYTFDGPHADLTPVDTFTLHRPRTDGHD</sequence>
<evidence type="ECO:0000313" key="5">
    <source>
        <dbReference type="EMBL" id="OEV39877.1"/>
    </source>
</evidence>
<evidence type="ECO:0000256" key="1">
    <source>
        <dbReference type="ARBA" id="ARBA00022729"/>
    </source>
</evidence>
<feature type="domain" description="Purple acid phosphatase N-terminal" evidence="4">
    <location>
        <begin position="89"/>
        <end position="180"/>
    </location>
</feature>
<evidence type="ECO:0000259" key="4">
    <source>
        <dbReference type="Pfam" id="PF16656"/>
    </source>
</evidence>
<keyword evidence="1" id="KW-0732">Signal</keyword>
<feature type="region of interest" description="Disordered" evidence="2">
    <location>
        <begin position="49"/>
        <end position="83"/>
    </location>
</feature>
<dbReference type="EMBL" id="JPRF03000001">
    <property type="protein sequence ID" value="OEV39877.1"/>
    <property type="molecule type" value="Genomic_DNA"/>
</dbReference>
<dbReference type="InterPro" id="IPR039331">
    <property type="entry name" value="PAPs-like"/>
</dbReference>
<dbReference type="Gene3D" id="2.60.40.380">
    <property type="entry name" value="Purple acid phosphatase-like, N-terminal"/>
    <property type="match status" value="1"/>
</dbReference>
<dbReference type="InterPro" id="IPR029052">
    <property type="entry name" value="Metallo-depent_PP-like"/>
</dbReference>
<organism evidence="5 6">
    <name type="scientific">Kitasatospora aureofaciens</name>
    <name type="common">Streptomyces aureofaciens</name>
    <dbReference type="NCBI Taxonomy" id="1894"/>
    <lineage>
        <taxon>Bacteria</taxon>
        <taxon>Bacillati</taxon>
        <taxon>Actinomycetota</taxon>
        <taxon>Actinomycetes</taxon>
        <taxon>Kitasatosporales</taxon>
        <taxon>Streptomycetaceae</taxon>
        <taxon>Kitasatospora</taxon>
    </lineage>
</organism>
<dbReference type="GO" id="GO:0003993">
    <property type="term" value="F:acid phosphatase activity"/>
    <property type="evidence" value="ECO:0007669"/>
    <property type="project" value="InterPro"/>
</dbReference>
<dbReference type="GO" id="GO:0046872">
    <property type="term" value="F:metal ion binding"/>
    <property type="evidence" value="ECO:0007669"/>
    <property type="project" value="InterPro"/>
</dbReference>
<evidence type="ECO:0000259" key="3">
    <source>
        <dbReference type="Pfam" id="PF00149"/>
    </source>
</evidence>